<protein>
    <submittedName>
        <fullName evidence="6">ABC transporter substrate-binding protein</fullName>
    </submittedName>
</protein>
<dbReference type="EMBL" id="JAHQXF010000003">
    <property type="protein sequence ID" value="MBV0926162.1"/>
    <property type="molecule type" value="Genomic_DNA"/>
</dbReference>
<name>A0A8J7Y8D8_9EURY</name>
<comment type="caution">
    <text evidence="6">The sequence shown here is derived from an EMBL/GenBank/DDBJ whole genome shotgun (WGS) entry which is preliminary data.</text>
</comment>
<dbReference type="PROSITE" id="PS51318">
    <property type="entry name" value="TAT"/>
    <property type="match status" value="1"/>
</dbReference>
<comment type="similarity">
    <text evidence="1">Belongs to the bacterial solute-binding protein 5 family.</text>
</comment>
<dbReference type="PANTHER" id="PTHR30290:SF9">
    <property type="entry name" value="OLIGOPEPTIDE-BINDING PROTEIN APPA"/>
    <property type="match status" value="1"/>
</dbReference>
<evidence type="ECO:0000256" key="2">
    <source>
        <dbReference type="ARBA" id="ARBA00022448"/>
    </source>
</evidence>
<feature type="region of interest" description="Disordered" evidence="4">
    <location>
        <begin position="1"/>
        <end position="31"/>
    </location>
</feature>
<proteinExistence type="inferred from homology"/>
<reference evidence="6 7" key="1">
    <citation type="submission" date="2021-06" db="EMBL/GenBank/DDBJ databases">
        <title>New haloarchaea isolates fom saline soil.</title>
        <authorList>
            <person name="Duran-Viseras A."/>
            <person name="Sanchez-Porro C.S."/>
            <person name="Ventosa A."/>
        </authorList>
    </citation>
    <scope>NUCLEOTIDE SEQUENCE [LARGE SCALE GENOMIC DNA]</scope>
    <source>
        <strain evidence="6 7">JCM 183640</strain>
    </source>
</reference>
<keyword evidence="3" id="KW-0732">Signal</keyword>
<dbReference type="GO" id="GO:0042597">
    <property type="term" value="C:periplasmic space"/>
    <property type="evidence" value="ECO:0007669"/>
    <property type="project" value="UniProtKB-ARBA"/>
</dbReference>
<feature type="domain" description="Solute-binding protein family 5" evidence="5">
    <location>
        <begin position="98"/>
        <end position="453"/>
    </location>
</feature>
<organism evidence="6 7">
    <name type="scientific">Haloarcula limicola</name>
    <dbReference type="NCBI Taxonomy" id="1429915"/>
    <lineage>
        <taxon>Archaea</taxon>
        <taxon>Methanobacteriati</taxon>
        <taxon>Methanobacteriota</taxon>
        <taxon>Stenosarchaea group</taxon>
        <taxon>Halobacteria</taxon>
        <taxon>Halobacteriales</taxon>
        <taxon>Haloarculaceae</taxon>
        <taxon>Haloarcula</taxon>
    </lineage>
</organism>
<dbReference type="Proteomes" id="UP000766550">
    <property type="component" value="Unassembled WGS sequence"/>
</dbReference>
<dbReference type="InterPro" id="IPR000914">
    <property type="entry name" value="SBP_5_dom"/>
</dbReference>
<keyword evidence="7" id="KW-1185">Reference proteome</keyword>
<dbReference type="GO" id="GO:0043190">
    <property type="term" value="C:ATP-binding cassette (ABC) transporter complex"/>
    <property type="evidence" value="ECO:0007669"/>
    <property type="project" value="InterPro"/>
</dbReference>
<evidence type="ECO:0000256" key="1">
    <source>
        <dbReference type="ARBA" id="ARBA00005695"/>
    </source>
</evidence>
<dbReference type="InterPro" id="IPR030678">
    <property type="entry name" value="Peptide/Ni-bd"/>
</dbReference>
<dbReference type="RefSeq" id="WP_162318983.1">
    <property type="nucleotide sequence ID" value="NZ_JAHQXF010000003.1"/>
</dbReference>
<gene>
    <name evidence="6" type="ORF">KTS45_18300</name>
</gene>
<dbReference type="CDD" id="cd00995">
    <property type="entry name" value="PBP2_NikA_DppA_OppA_like"/>
    <property type="match status" value="1"/>
</dbReference>
<dbReference type="GO" id="GO:0015833">
    <property type="term" value="P:peptide transport"/>
    <property type="evidence" value="ECO:0007669"/>
    <property type="project" value="TreeGrafter"/>
</dbReference>
<dbReference type="InterPro" id="IPR006311">
    <property type="entry name" value="TAT_signal"/>
</dbReference>
<evidence type="ECO:0000313" key="6">
    <source>
        <dbReference type="EMBL" id="MBV0926162.1"/>
    </source>
</evidence>
<evidence type="ECO:0000313" key="7">
    <source>
        <dbReference type="Proteomes" id="UP000766550"/>
    </source>
</evidence>
<dbReference type="GO" id="GO:1904680">
    <property type="term" value="F:peptide transmembrane transporter activity"/>
    <property type="evidence" value="ECO:0007669"/>
    <property type="project" value="TreeGrafter"/>
</dbReference>
<accession>A0A8J7Y8D8</accession>
<dbReference type="InterPro" id="IPR039424">
    <property type="entry name" value="SBP_5"/>
</dbReference>
<dbReference type="OrthoDB" id="194307at2157"/>
<evidence type="ECO:0000256" key="3">
    <source>
        <dbReference type="ARBA" id="ARBA00022729"/>
    </source>
</evidence>
<dbReference type="SUPFAM" id="SSF53850">
    <property type="entry name" value="Periplasmic binding protein-like II"/>
    <property type="match status" value="1"/>
</dbReference>
<dbReference type="PIRSF" id="PIRSF002741">
    <property type="entry name" value="MppA"/>
    <property type="match status" value="1"/>
</dbReference>
<dbReference type="PANTHER" id="PTHR30290">
    <property type="entry name" value="PERIPLASMIC BINDING COMPONENT OF ABC TRANSPORTER"/>
    <property type="match status" value="1"/>
</dbReference>
<evidence type="ECO:0000259" key="5">
    <source>
        <dbReference type="Pfam" id="PF00496"/>
    </source>
</evidence>
<dbReference type="Pfam" id="PF00496">
    <property type="entry name" value="SBP_bac_5"/>
    <property type="match status" value="1"/>
</dbReference>
<dbReference type="Gene3D" id="3.10.105.10">
    <property type="entry name" value="Dipeptide-binding Protein, Domain 3"/>
    <property type="match status" value="1"/>
</dbReference>
<evidence type="ECO:0000256" key="4">
    <source>
        <dbReference type="SAM" id="MobiDB-lite"/>
    </source>
</evidence>
<feature type="compositionally biased region" description="Basic and acidic residues" evidence="4">
    <location>
        <begin position="9"/>
        <end position="18"/>
    </location>
</feature>
<dbReference type="AlphaFoldDB" id="A0A8J7Y8D8"/>
<sequence>MTESTDSETGDRNEESLRSPDNTKGLSRRQLLTGLGTAGATALAGCSANPTTPDGGDLRIGTLHPPVTLDPIEIHDVGSAQMAEKIFDSLYTYDESTELVPQIATGRPQTDGSDRRYTVEIREDAAFQNGQSVLAEDVKYSFEAPVEEDAPESWRFDMIESIDTPDDRTVRFNLAYPYPAFTHSLTHEIVPKSVREAGREKFAEEPVGSGPFEVRHFSKEKKAKVVRWEDYWGEPKPAIAKITAIHQESPITRMMSLVSGRNRIIEPVSPRIQDRLAKRSGTNVGLRKGHSTYHIGFNMNDGPTTDETVRKAIDYCIDMGNEVENFIEPVGERVHSPLPKEMAEEWDMPLQKWRDMSVPRNTSKAEQLFSEAGVNKEIEILVPKDPKRKEIGRKLATGIREAGQRASVSPATWEGYLEKHVSGSASDYMVYIDGTHGGTDPDSFIYQTLHHDQEGKTQGLFYDNADLMEHIKRARKTTDREKRRELYASIITEALEDRAILPAYSYQNSFGYKNTVRNFRIHQNAQLNPRVVSPNNVMSINDTDFLGSDQGGGSR</sequence>
<keyword evidence="2" id="KW-0813">Transport</keyword>
<dbReference type="Gene3D" id="3.40.190.10">
    <property type="entry name" value="Periplasmic binding protein-like II"/>
    <property type="match status" value="1"/>
</dbReference>